<evidence type="ECO:0000313" key="4">
    <source>
        <dbReference type="EMBL" id="KAA0185625.1"/>
    </source>
</evidence>
<keyword evidence="3" id="KW-1133">Transmembrane helix</keyword>
<feature type="transmembrane region" description="Helical" evidence="3">
    <location>
        <begin position="7"/>
        <end position="28"/>
    </location>
</feature>
<evidence type="ECO:0000256" key="3">
    <source>
        <dbReference type="SAM" id="Phobius"/>
    </source>
</evidence>
<feature type="region of interest" description="Disordered" evidence="2">
    <location>
        <begin position="242"/>
        <end position="331"/>
    </location>
</feature>
<comment type="caution">
    <text evidence="4">The sequence shown here is derived from an EMBL/GenBank/DDBJ whole genome shotgun (WGS) entry which is preliminary data.</text>
</comment>
<dbReference type="InterPro" id="IPR009635">
    <property type="entry name" value="NPDC1"/>
</dbReference>
<evidence type="ECO:0000256" key="2">
    <source>
        <dbReference type="SAM" id="MobiDB-lite"/>
    </source>
</evidence>
<evidence type="ECO:0000313" key="5">
    <source>
        <dbReference type="Proteomes" id="UP000728185"/>
    </source>
</evidence>
<reference evidence="4" key="1">
    <citation type="submission" date="2019-05" db="EMBL/GenBank/DDBJ databases">
        <title>Annotation for the trematode Fasciolopsis buski.</title>
        <authorList>
            <person name="Choi Y.-J."/>
        </authorList>
    </citation>
    <scope>NUCLEOTIDE SEQUENCE</scope>
    <source>
        <strain evidence="4">HT</strain>
        <tissue evidence="4">Whole worm</tissue>
    </source>
</reference>
<dbReference type="AlphaFoldDB" id="A0A8E0VEV4"/>
<feature type="transmembrane region" description="Helical" evidence="3">
    <location>
        <begin position="158"/>
        <end position="182"/>
    </location>
</feature>
<dbReference type="EMBL" id="LUCM01010340">
    <property type="protein sequence ID" value="KAA0185625.1"/>
    <property type="molecule type" value="Genomic_DNA"/>
</dbReference>
<sequence length="331" mass="36604">MWFTSRSVCWAILGIVLIYGRVCIGSWAPFTSRYKGHSAIGHAERKRFGESVIEEGLPLWLERRAVFTEPEPEWIPEVAVPRINEQYGIEDILVKQAMQQRGEEELERIKQLLMEKEAERNALMAAGLEDPIHLARRDDEPGPAGVGQLSGFRSHMNWLPITIGVICSVFGIMVIVGAVFFYQRVQLGRKNGRENEFGGLGQTKQSPTSSLLGDTTGVGLDGDRKLAHSAQMYHYQHQKQQMLAVERAAEPPQASEEGSESDVEEGDFTVYECPGLAKTGQLEVENPLYEGEANPTGPSTNGSYGEIVGASDLEENSDSTPTTVKTGEHQR</sequence>
<name>A0A8E0VEV4_9TREM</name>
<dbReference type="Proteomes" id="UP000728185">
    <property type="component" value="Unassembled WGS sequence"/>
</dbReference>
<keyword evidence="1" id="KW-0175">Coiled coil</keyword>
<dbReference type="OrthoDB" id="6270617at2759"/>
<gene>
    <name evidence="4" type="ORF">FBUS_05427</name>
</gene>
<organism evidence="4 5">
    <name type="scientific">Fasciolopsis buskii</name>
    <dbReference type="NCBI Taxonomy" id="27845"/>
    <lineage>
        <taxon>Eukaryota</taxon>
        <taxon>Metazoa</taxon>
        <taxon>Spiralia</taxon>
        <taxon>Lophotrochozoa</taxon>
        <taxon>Platyhelminthes</taxon>
        <taxon>Trematoda</taxon>
        <taxon>Digenea</taxon>
        <taxon>Plagiorchiida</taxon>
        <taxon>Echinostomata</taxon>
        <taxon>Echinostomatoidea</taxon>
        <taxon>Fasciolidae</taxon>
        <taxon>Fasciolopsis</taxon>
    </lineage>
</organism>
<dbReference type="PANTHER" id="PTHR23352:SF2">
    <property type="entry name" value="NEURAL PROLIFERATION DIFFERENTIATION AND CONTROL PROTEIN 1"/>
    <property type="match status" value="1"/>
</dbReference>
<protein>
    <submittedName>
        <fullName evidence="4">Neural proliferation differentiation and control protein 1</fullName>
    </submittedName>
</protein>
<feature type="region of interest" description="Disordered" evidence="2">
    <location>
        <begin position="194"/>
        <end position="214"/>
    </location>
</feature>
<dbReference type="GO" id="GO:0016020">
    <property type="term" value="C:membrane"/>
    <property type="evidence" value="ECO:0007669"/>
    <property type="project" value="InterPro"/>
</dbReference>
<keyword evidence="5" id="KW-1185">Reference proteome</keyword>
<dbReference type="Pfam" id="PF06809">
    <property type="entry name" value="NPDC1"/>
    <property type="match status" value="1"/>
</dbReference>
<dbReference type="PANTHER" id="PTHR23352">
    <property type="entry name" value="NEURAL PROLIFERATION DIFFERENTIATION AND CONTROL PROTEIN-1 NPDC-1 PROTEIN"/>
    <property type="match status" value="1"/>
</dbReference>
<keyword evidence="3" id="KW-0472">Membrane</keyword>
<feature type="coiled-coil region" evidence="1">
    <location>
        <begin position="95"/>
        <end position="126"/>
    </location>
</feature>
<accession>A0A8E0VEV4</accession>
<evidence type="ECO:0000256" key="1">
    <source>
        <dbReference type="SAM" id="Coils"/>
    </source>
</evidence>
<proteinExistence type="predicted"/>
<keyword evidence="3" id="KW-0812">Transmembrane</keyword>
<feature type="compositionally biased region" description="Acidic residues" evidence="2">
    <location>
        <begin position="257"/>
        <end position="267"/>
    </location>
</feature>